<proteinExistence type="predicted"/>
<evidence type="ECO:0000313" key="3">
    <source>
        <dbReference type="EMBL" id="QHU13691.1"/>
    </source>
</evidence>
<sequence>MKNNPIYTVIYIVLLIALILISFYVIKVLYMISCAPLINDIFGPARDYIIYEKQPVMWLPILIYNIINFALLHKVYVVILCIAAFALWLIIVCWLIGLILQKIIFTNPFENIPPWRELREEGFFKWLLEKTDIEKNKDIVRFILNIFRSVLTPEEYQAAEERCLGTGASKESEVKASDFGATDSITASADNSIATLEEGIAEAEEGIDEAEEGIAEAEEGATAATGADKLIEPFIGKGQDAASKNALAAFAKAFNIPQPYSEYIDYNLEQKYKDDGREKDLFYRNSYLSIKQRADANSYRNMVIVRPDMPATIPELPDMENIINTEVNYVNIRLG</sequence>
<feature type="transmembrane region" description="Helical" evidence="2">
    <location>
        <begin position="77"/>
        <end position="100"/>
    </location>
</feature>
<keyword evidence="2" id="KW-0812">Transmembrane</keyword>
<dbReference type="EMBL" id="MN740824">
    <property type="protein sequence ID" value="QHU13691.1"/>
    <property type="molecule type" value="Genomic_DNA"/>
</dbReference>
<feature type="transmembrane region" description="Helical" evidence="2">
    <location>
        <begin position="6"/>
        <end position="26"/>
    </location>
</feature>
<feature type="transmembrane region" description="Helical" evidence="2">
    <location>
        <begin position="55"/>
        <end position="71"/>
    </location>
</feature>
<dbReference type="AlphaFoldDB" id="A0A6C0K954"/>
<keyword evidence="2" id="KW-1133">Transmembrane helix</keyword>
<name>A0A6C0K954_9ZZZZ</name>
<evidence type="ECO:0000256" key="1">
    <source>
        <dbReference type="SAM" id="Coils"/>
    </source>
</evidence>
<feature type="coiled-coil region" evidence="1">
    <location>
        <begin position="193"/>
        <end position="220"/>
    </location>
</feature>
<keyword evidence="1" id="KW-0175">Coiled coil</keyword>
<organism evidence="3">
    <name type="scientific">viral metagenome</name>
    <dbReference type="NCBI Taxonomy" id="1070528"/>
    <lineage>
        <taxon>unclassified sequences</taxon>
        <taxon>metagenomes</taxon>
        <taxon>organismal metagenomes</taxon>
    </lineage>
</organism>
<accession>A0A6C0K954</accession>
<evidence type="ECO:0000256" key="2">
    <source>
        <dbReference type="SAM" id="Phobius"/>
    </source>
</evidence>
<protein>
    <submittedName>
        <fullName evidence="3">Uncharacterized protein</fullName>
    </submittedName>
</protein>
<reference evidence="3" key="1">
    <citation type="journal article" date="2020" name="Nature">
        <title>Giant virus diversity and host interactions through global metagenomics.</title>
        <authorList>
            <person name="Schulz F."/>
            <person name="Roux S."/>
            <person name="Paez-Espino D."/>
            <person name="Jungbluth S."/>
            <person name="Walsh D.A."/>
            <person name="Denef V.J."/>
            <person name="McMahon K.D."/>
            <person name="Konstantinidis K.T."/>
            <person name="Eloe-Fadrosh E.A."/>
            <person name="Kyrpides N.C."/>
            <person name="Woyke T."/>
        </authorList>
    </citation>
    <scope>NUCLEOTIDE SEQUENCE</scope>
    <source>
        <strain evidence="3">GVMAG-S-1101178-73</strain>
    </source>
</reference>
<keyword evidence="2" id="KW-0472">Membrane</keyword>